<dbReference type="AlphaFoldDB" id="J1JYW9"/>
<organism evidence="1 2">
    <name type="scientific">Bartonella tamiae Th239</name>
    <dbReference type="NCBI Taxonomy" id="1094558"/>
    <lineage>
        <taxon>Bacteria</taxon>
        <taxon>Pseudomonadati</taxon>
        <taxon>Pseudomonadota</taxon>
        <taxon>Alphaproteobacteria</taxon>
        <taxon>Hyphomicrobiales</taxon>
        <taxon>Bartonellaceae</taxon>
        <taxon>Bartonella</taxon>
    </lineage>
</organism>
<gene>
    <name evidence="1" type="ORF">ME5_00698</name>
</gene>
<evidence type="ECO:0000313" key="2">
    <source>
        <dbReference type="Proteomes" id="UP000008952"/>
    </source>
</evidence>
<dbReference type="InterPro" id="IPR021322">
    <property type="entry name" value="DUF2924"/>
</dbReference>
<dbReference type="Proteomes" id="UP000008952">
    <property type="component" value="Unassembled WGS sequence"/>
</dbReference>
<dbReference type="RefSeq" id="WP_008038471.1">
    <property type="nucleotide sequence ID" value="NZ_JH725147.1"/>
</dbReference>
<dbReference type="PATRIC" id="fig|1094558.3.peg.761"/>
<comment type="caution">
    <text evidence="1">The sequence shown here is derived from an EMBL/GenBank/DDBJ whole genome shotgun (WGS) entry which is preliminary data.</text>
</comment>
<keyword evidence="2" id="KW-1185">Reference proteome</keyword>
<evidence type="ECO:0008006" key="3">
    <source>
        <dbReference type="Google" id="ProtNLM"/>
    </source>
</evidence>
<sequence>MIDTGSLETLKRSDLLDLWRNVITTPPSRTMGRNVMCGILAFEIQSKQYGGLNKTFQKELKRYETALNAGKIIKTKGHKLRQGSRLLREWNGITHHVEVTENGYLWNGKLYRSLSSIAKAITGTHWSGPRFFGLNSKDAHHGTSGIGYQLHERDGEPA</sequence>
<evidence type="ECO:0000313" key="1">
    <source>
        <dbReference type="EMBL" id="EJF90297.1"/>
    </source>
</evidence>
<dbReference type="Pfam" id="PF11149">
    <property type="entry name" value="DUF2924"/>
    <property type="match status" value="1"/>
</dbReference>
<protein>
    <recommendedName>
        <fullName evidence="3">DUF2924 domain-containing protein</fullName>
    </recommendedName>
</protein>
<dbReference type="eggNOG" id="ENOG50332DQ">
    <property type="taxonomic scope" value="Bacteria"/>
</dbReference>
<accession>J1JYW9</accession>
<dbReference type="STRING" id="1094558.ME5_00698"/>
<reference evidence="1 2" key="1">
    <citation type="submission" date="2012-03" db="EMBL/GenBank/DDBJ databases">
        <title>The Genome Sequence of Bartonella tamiae Th239.</title>
        <authorList>
            <consortium name="The Broad Institute Genome Sequencing Platform"/>
            <consortium name="The Broad Institute Genome Sequencing Center for Infectious Disease"/>
            <person name="Feldgarden M."/>
            <person name="Kirby J."/>
            <person name="Kosoy M."/>
            <person name="Birtles R."/>
            <person name="Probert W.S."/>
            <person name="Chiaraviglio L."/>
            <person name="Young S.K."/>
            <person name="Zeng Q."/>
            <person name="Gargeya S."/>
            <person name="Fitzgerald M."/>
            <person name="Haas B."/>
            <person name="Abouelleil A."/>
            <person name="Alvarado L."/>
            <person name="Arachchi H.M."/>
            <person name="Berlin A."/>
            <person name="Chapman S.B."/>
            <person name="Gearin G."/>
            <person name="Goldberg J."/>
            <person name="Griggs A."/>
            <person name="Gujja S."/>
            <person name="Hansen M."/>
            <person name="Heiman D."/>
            <person name="Howarth C."/>
            <person name="Larimer J."/>
            <person name="Lui A."/>
            <person name="MacDonald P.J.P."/>
            <person name="McCowen C."/>
            <person name="Montmayeur A."/>
            <person name="Murphy C."/>
            <person name="Neiman D."/>
            <person name="Pearson M."/>
            <person name="Priest M."/>
            <person name="Roberts A."/>
            <person name="Saif S."/>
            <person name="Shea T."/>
            <person name="Sisk P."/>
            <person name="Stolte C."/>
            <person name="Sykes S."/>
            <person name="Wortman J."/>
            <person name="Nusbaum C."/>
            <person name="Birren B."/>
        </authorList>
    </citation>
    <scope>NUCLEOTIDE SEQUENCE [LARGE SCALE GENOMIC DNA]</scope>
    <source>
        <strain evidence="1 2">Th239</strain>
    </source>
</reference>
<proteinExistence type="predicted"/>
<dbReference type="HOGENOM" id="CLU_124387_1_0_5"/>
<dbReference type="OrthoDB" id="284135at2"/>
<name>J1JYW9_9HYPH</name>
<dbReference type="EMBL" id="AIMB01000007">
    <property type="protein sequence ID" value="EJF90297.1"/>
    <property type="molecule type" value="Genomic_DNA"/>
</dbReference>